<organism evidence="2 3">
    <name type="scientific">Saitozyma podzolica</name>
    <dbReference type="NCBI Taxonomy" id="1890683"/>
    <lineage>
        <taxon>Eukaryota</taxon>
        <taxon>Fungi</taxon>
        <taxon>Dikarya</taxon>
        <taxon>Basidiomycota</taxon>
        <taxon>Agaricomycotina</taxon>
        <taxon>Tremellomycetes</taxon>
        <taxon>Tremellales</taxon>
        <taxon>Trimorphomycetaceae</taxon>
        <taxon>Saitozyma</taxon>
    </lineage>
</organism>
<name>A0A427YKE5_9TREE</name>
<protein>
    <recommendedName>
        <fullName evidence="1">PhoD-like phosphatase domain-containing protein</fullName>
    </recommendedName>
</protein>
<dbReference type="STRING" id="1890683.A0A427YKE5"/>
<accession>A0A427YKE5</accession>
<dbReference type="EMBL" id="RSCD01000008">
    <property type="protein sequence ID" value="RSH91537.1"/>
    <property type="molecule type" value="Genomic_DNA"/>
</dbReference>
<gene>
    <name evidence="2" type="ORF">EHS25_009836</name>
</gene>
<evidence type="ECO:0000313" key="3">
    <source>
        <dbReference type="Proteomes" id="UP000279259"/>
    </source>
</evidence>
<feature type="domain" description="PhoD-like phosphatase" evidence="1">
    <location>
        <begin position="181"/>
        <end position="351"/>
    </location>
</feature>
<feature type="domain" description="PhoD-like phosphatase" evidence="1">
    <location>
        <begin position="9"/>
        <end position="162"/>
    </location>
</feature>
<proteinExistence type="predicted"/>
<dbReference type="InterPro" id="IPR038607">
    <property type="entry name" value="PhoD-like_sf"/>
</dbReference>
<evidence type="ECO:0000259" key="1">
    <source>
        <dbReference type="Pfam" id="PF19050"/>
    </source>
</evidence>
<dbReference type="OrthoDB" id="2419400at2759"/>
<dbReference type="Gene3D" id="3.60.21.70">
    <property type="entry name" value="PhoD-like phosphatase"/>
    <property type="match status" value="1"/>
</dbReference>
<dbReference type="AlphaFoldDB" id="A0A427YKE5"/>
<dbReference type="GO" id="GO:0016020">
    <property type="term" value="C:membrane"/>
    <property type="evidence" value="ECO:0007669"/>
    <property type="project" value="TreeGrafter"/>
</dbReference>
<reference evidence="2 3" key="1">
    <citation type="submission" date="2018-11" db="EMBL/GenBank/DDBJ databases">
        <title>Genome sequence of Saitozyma podzolica DSM 27192.</title>
        <authorList>
            <person name="Aliyu H."/>
            <person name="Gorte O."/>
            <person name="Ochsenreither K."/>
        </authorList>
    </citation>
    <scope>NUCLEOTIDE SEQUENCE [LARGE SCALE GENOMIC DNA]</scope>
    <source>
        <strain evidence="2 3">DSM 27192</strain>
    </source>
</reference>
<dbReference type="PANTHER" id="PTHR46689:SF1">
    <property type="entry name" value="PHOD-LIKE PHOSPHATASE DOMAIN-CONTAINING PROTEIN"/>
    <property type="match status" value="1"/>
</dbReference>
<dbReference type="Proteomes" id="UP000279259">
    <property type="component" value="Unassembled WGS sequence"/>
</dbReference>
<comment type="caution">
    <text evidence="2">The sequence shown here is derived from an EMBL/GenBank/DDBJ whole genome shotgun (WGS) entry which is preliminary data.</text>
</comment>
<sequence length="384" mass="43509">MFRTGAFARANSSIPMTNMLDDHDLIDGFGSYDDETQASPVMSRIGSRGYFWFLLFQLFVCDEFDGTSLVPGSHPIKSLLIGGRGAWIPFRSHSLSAYLGPKVHLLAVDCRAERRLDRIVSSQTYSILFDETRKLKGRGIEHLVILLGVPIAYPRMSFLEHFLGFKWNPFNALARHHALGLGKLVNNYNEASELLDDLNDHWCANVHKRERNWLVRECQSLALEMHVRITFLSGDVHLAAVGCLFTKQKGGQGHQLPASEDYRYMLNVVTSAIVNTPPPRGAAMMVSLLSSHKHRTLRESLPHSHQPLLTRTDKDMTDEIMLPLFTKDTNGSPMKRQFVMARRNYATVECLASSELLFDLRIEKFKGAGETKSYPLRVPPPRWQ</sequence>
<dbReference type="PANTHER" id="PTHR46689">
    <property type="entry name" value="MEMBRANE PROTEIN, PUTATIVE-RELATED"/>
    <property type="match status" value="1"/>
</dbReference>
<dbReference type="Pfam" id="PF19050">
    <property type="entry name" value="PhoD_2"/>
    <property type="match status" value="2"/>
</dbReference>
<evidence type="ECO:0000313" key="2">
    <source>
        <dbReference type="EMBL" id="RSH91537.1"/>
    </source>
</evidence>
<dbReference type="InterPro" id="IPR043904">
    <property type="entry name" value="PhoD_2-like"/>
</dbReference>
<keyword evidence="3" id="KW-1185">Reference proteome</keyword>